<comment type="caution">
    <text evidence="2">Lacks conserved residue(s) required for the propagation of feature annotation.</text>
</comment>
<keyword evidence="1" id="KW-1015">Disulfide bond</keyword>
<dbReference type="InterPro" id="IPR053207">
    <property type="entry name" value="Non-NMDA_GluR_Accessory"/>
</dbReference>
<protein>
    <submittedName>
        <fullName evidence="6">CUB domain-containing protein</fullName>
    </submittedName>
</protein>
<name>A0A1I8GFU0_9PLAT</name>
<feature type="chain" id="PRO_5009319347" evidence="3">
    <location>
        <begin position="21"/>
        <end position="244"/>
    </location>
</feature>
<dbReference type="PANTHER" id="PTHR47537">
    <property type="entry name" value="CUBILIN"/>
    <property type="match status" value="1"/>
</dbReference>
<evidence type="ECO:0000256" key="3">
    <source>
        <dbReference type="SAM" id="SignalP"/>
    </source>
</evidence>
<evidence type="ECO:0000259" key="4">
    <source>
        <dbReference type="PROSITE" id="PS01180"/>
    </source>
</evidence>
<dbReference type="GO" id="GO:0005886">
    <property type="term" value="C:plasma membrane"/>
    <property type="evidence" value="ECO:0007669"/>
    <property type="project" value="TreeGrafter"/>
</dbReference>
<dbReference type="CDD" id="cd00041">
    <property type="entry name" value="CUB"/>
    <property type="match status" value="1"/>
</dbReference>
<evidence type="ECO:0000313" key="5">
    <source>
        <dbReference type="Proteomes" id="UP000095280"/>
    </source>
</evidence>
<organism evidence="5 6">
    <name type="scientific">Macrostomum lignano</name>
    <dbReference type="NCBI Taxonomy" id="282301"/>
    <lineage>
        <taxon>Eukaryota</taxon>
        <taxon>Metazoa</taxon>
        <taxon>Spiralia</taxon>
        <taxon>Lophotrochozoa</taxon>
        <taxon>Platyhelminthes</taxon>
        <taxon>Rhabditophora</taxon>
        <taxon>Macrostomorpha</taxon>
        <taxon>Macrostomida</taxon>
        <taxon>Macrostomidae</taxon>
        <taxon>Macrostomum</taxon>
    </lineage>
</organism>
<dbReference type="Gene3D" id="2.60.120.290">
    <property type="entry name" value="Spermadhesin, CUB domain"/>
    <property type="match status" value="1"/>
</dbReference>
<feature type="domain" description="CUB" evidence="4">
    <location>
        <begin position="27"/>
        <end position="159"/>
    </location>
</feature>
<evidence type="ECO:0000256" key="2">
    <source>
        <dbReference type="PROSITE-ProRule" id="PRU00059"/>
    </source>
</evidence>
<accession>A0A1I8GFU0</accession>
<dbReference type="SMART" id="SM00042">
    <property type="entry name" value="CUB"/>
    <property type="match status" value="1"/>
</dbReference>
<dbReference type="Proteomes" id="UP000095280">
    <property type="component" value="Unplaced"/>
</dbReference>
<keyword evidence="3" id="KW-0732">Signal</keyword>
<sequence>MTNCCLLLLLLCLHLQIVNCVQPGCHCFAFRSSDLRKSGTFQSPQFPTPYPMELNCLIFVFTAQPDEIVRLKFEEFDLKPTINNRCHDYVRLYLDSAVAELSSEDPPSYQMCGRQLPQTKFYSSTKILMLEMHAKMSWPYQTRASVNLFRGFRGTFGFEKAVPVQRAPDAPLRMRPRVPQLSGHVRPCRYYFRGGKGERVRVDLRGISLEGGDGRNATACERLSPARRDHLLVYQTDSEFGKNS</sequence>
<keyword evidence="5" id="KW-1185">Reference proteome</keyword>
<dbReference type="InterPro" id="IPR035914">
    <property type="entry name" value="Sperma_CUB_dom_sf"/>
</dbReference>
<reference evidence="6" key="1">
    <citation type="submission" date="2016-11" db="UniProtKB">
        <authorList>
            <consortium name="WormBaseParasite"/>
        </authorList>
    </citation>
    <scope>IDENTIFICATION</scope>
</reference>
<dbReference type="AlphaFoldDB" id="A0A1I8GFU0"/>
<evidence type="ECO:0000313" key="6">
    <source>
        <dbReference type="WBParaSite" id="maker-uti_cns_0001882-snap-gene-0.6-mRNA-1"/>
    </source>
</evidence>
<dbReference type="SUPFAM" id="SSF49854">
    <property type="entry name" value="Spermadhesin, CUB domain"/>
    <property type="match status" value="1"/>
</dbReference>
<feature type="signal peptide" evidence="3">
    <location>
        <begin position="1"/>
        <end position="20"/>
    </location>
</feature>
<dbReference type="Pfam" id="PF00431">
    <property type="entry name" value="CUB"/>
    <property type="match status" value="1"/>
</dbReference>
<dbReference type="PANTHER" id="PTHR47537:SF2">
    <property type="entry name" value="CUBILIN"/>
    <property type="match status" value="1"/>
</dbReference>
<proteinExistence type="predicted"/>
<dbReference type="InterPro" id="IPR000859">
    <property type="entry name" value="CUB_dom"/>
</dbReference>
<evidence type="ECO:0000256" key="1">
    <source>
        <dbReference type="ARBA" id="ARBA00023157"/>
    </source>
</evidence>
<dbReference type="WBParaSite" id="maker-uti_cns_0001882-snap-gene-0.6-mRNA-1">
    <property type="protein sequence ID" value="maker-uti_cns_0001882-snap-gene-0.6-mRNA-1"/>
    <property type="gene ID" value="maker-uti_cns_0001882-snap-gene-0.6"/>
</dbReference>
<dbReference type="PROSITE" id="PS01180">
    <property type="entry name" value="CUB"/>
    <property type="match status" value="1"/>
</dbReference>